<organism evidence="10 11">
    <name type="scientific">Qipengyuania pacifica</name>
    <dbReference type="NCBI Taxonomy" id="2860199"/>
    <lineage>
        <taxon>Bacteria</taxon>
        <taxon>Pseudomonadati</taxon>
        <taxon>Pseudomonadota</taxon>
        <taxon>Alphaproteobacteria</taxon>
        <taxon>Sphingomonadales</taxon>
        <taxon>Erythrobacteraceae</taxon>
        <taxon>Qipengyuania</taxon>
    </lineage>
</organism>
<dbReference type="InterPro" id="IPR018117">
    <property type="entry name" value="C5_DNA_meth_AS"/>
</dbReference>
<dbReference type="GO" id="GO:0008168">
    <property type="term" value="F:methyltransferase activity"/>
    <property type="evidence" value="ECO:0007669"/>
    <property type="project" value="UniProtKB-KW"/>
</dbReference>
<dbReference type="InterPro" id="IPR001525">
    <property type="entry name" value="C5_MeTfrase"/>
</dbReference>
<name>A0ABS7JIH2_9SPHN</name>
<dbReference type="SUPFAM" id="SSF53335">
    <property type="entry name" value="S-adenosyl-L-methionine-dependent methyltransferases"/>
    <property type="match status" value="1"/>
</dbReference>
<evidence type="ECO:0000256" key="3">
    <source>
        <dbReference type="ARBA" id="ARBA00022691"/>
    </source>
</evidence>
<evidence type="ECO:0000313" key="10">
    <source>
        <dbReference type="EMBL" id="MBX7487682.1"/>
    </source>
</evidence>
<dbReference type="InterPro" id="IPR050390">
    <property type="entry name" value="C5-Methyltransferase"/>
</dbReference>
<feature type="active site" evidence="6">
    <location>
        <position position="137"/>
    </location>
</feature>
<evidence type="ECO:0000256" key="7">
    <source>
        <dbReference type="RuleBase" id="RU000416"/>
    </source>
</evidence>
<dbReference type="EC" id="2.1.1.37" evidence="8"/>
<dbReference type="Gene3D" id="3.90.120.10">
    <property type="entry name" value="DNA Methylase, subunit A, domain 2"/>
    <property type="match status" value="1"/>
</dbReference>
<dbReference type="InterPro" id="IPR029063">
    <property type="entry name" value="SAM-dependent_MTases_sf"/>
</dbReference>
<evidence type="ECO:0000256" key="8">
    <source>
        <dbReference type="RuleBase" id="RU000417"/>
    </source>
</evidence>
<feature type="region of interest" description="Disordered" evidence="9">
    <location>
        <begin position="1"/>
        <end position="21"/>
    </location>
</feature>
<dbReference type="PANTHER" id="PTHR10629">
    <property type="entry name" value="CYTOSINE-SPECIFIC METHYLTRANSFERASE"/>
    <property type="match status" value="1"/>
</dbReference>
<dbReference type="Proteomes" id="UP000776651">
    <property type="component" value="Unassembled WGS sequence"/>
</dbReference>
<dbReference type="Pfam" id="PF00145">
    <property type="entry name" value="DNA_methylase"/>
    <property type="match status" value="1"/>
</dbReference>
<keyword evidence="4" id="KW-0680">Restriction system</keyword>
<sequence>MTLDTKTLDKDGTTAVPLTSAEEPTATRSIYSAVDLFAGCGGLGTGLENAGFTTVFVNELDKDAMATYLRNRGHELGSMRFSDNAELRCHDAHELKGKRLEKLVSDLGSMSEVDLRFEQASLGKLSNLDLVAGGPPCQGYSGIGIRRSYAVDKEALPSNRLYARMTKIIDRLRPRMFLFENVRGLLTSRWTREGSRKIFPDVLEEFRKIPGYEVRWSLVYAKDYGVPQNRPRVLLVGIRKDVLEACSFLDKGADAEDAVACGFLPPPNPGAFPDLVDLLGDLIDPKITKILRSGDFPSGSFETTAYPRKPMNELQEGFRTTPAWAASRAGKLTEQEYSKHKREIVEKFDYMLANGGEIPAHAQTKKFSQRVLKPRWGNAEPNMTATSLPDDYVHFSQPRILTVREWARLQMFPDWYEFSGKRTTGGIRRAGNPLEGNFDREVPKYTQIGNAVPVGLAEAVGKHFRKVLDEAVGTRA</sequence>
<comment type="caution">
    <text evidence="10">The sequence shown here is derived from an EMBL/GenBank/DDBJ whole genome shotgun (WGS) entry which is preliminary data.</text>
</comment>
<protein>
    <recommendedName>
        <fullName evidence="8">Cytosine-specific methyltransferase</fullName>
        <ecNumber evidence="8">2.1.1.37</ecNumber>
    </recommendedName>
</protein>
<evidence type="ECO:0000256" key="2">
    <source>
        <dbReference type="ARBA" id="ARBA00022679"/>
    </source>
</evidence>
<keyword evidence="11" id="KW-1185">Reference proteome</keyword>
<proteinExistence type="inferred from homology"/>
<keyword evidence="2 6" id="KW-0808">Transferase</keyword>
<accession>A0ABS7JIH2</accession>
<dbReference type="GO" id="GO:0032259">
    <property type="term" value="P:methylation"/>
    <property type="evidence" value="ECO:0007669"/>
    <property type="project" value="UniProtKB-KW"/>
</dbReference>
<evidence type="ECO:0000256" key="4">
    <source>
        <dbReference type="ARBA" id="ARBA00022747"/>
    </source>
</evidence>
<comment type="similarity">
    <text evidence="6 7">Belongs to the class I-like SAM-binding methyltransferase superfamily. C5-methyltransferase family.</text>
</comment>
<evidence type="ECO:0000256" key="6">
    <source>
        <dbReference type="PROSITE-ProRule" id="PRU01016"/>
    </source>
</evidence>
<evidence type="ECO:0000313" key="11">
    <source>
        <dbReference type="Proteomes" id="UP000776651"/>
    </source>
</evidence>
<dbReference type="RefSeq" id="WP_221597149.1">
    <property type="nucleotide sequence ID" value="NZ_JAIGNQ010000001.1"/>
</dbReference>
<dbReference type="PRINTS" id="PR00105">
    <property type="entry name" value="C5METTRFRASE"/>
</dbReference>
<gene>
    <name evidence="10" type="ORF">K3177_04060</name>
</gene>
<keyword evidence="3 6" id="KW-0949">S-adenosyl-L-methionine</keyword>
<reference evidence="10 11" key="1">
    <citation type="submission" date="2021-08" db="EMBL/GenBank/DDBJ databases">
        <title>Comparative Genomics Analysis of the Genus Qipengyuania Reveals Extensive Genetic Diversity and Metabolic Versatility, Including the Description of Fifteen Novel Species.</title>
        <authorList>
            <person name="Liu Y."/>
        </authorList>
    </citation>
    <scope>NUCLEOTIDE SEQUENCE [LARGE SCALE GENOMIC DNA]</scope>
    <source>
        <strain evidence="10 11">GH25</strain>
    </source>
</reference>
<dbReference type="EMBL" id="JAIGNQ010000001">
    <property type="protein sequence ID" value="MBX7487682.1"/>
    <property type="molecule type" value="Genomic_DNA"/>
</dbReference>
<dbReference type="PANTHER" id="PTHR10629:SF52">
    <property type="entry name" value="DNA (CYTOSINE-5)-METHYLTRANSFERASE 1"/>
    <property type="match status" value="1"/>
</dbReference>
<evidence type="ECO:0000256" key="5">
    <source>
        <dbReference type="ARBA" id="ARBA00047422"/>
    </source>
</evidence>
<feature type="compositionally biased region" description="Basic and acidic residues" evidence="9">
    <location>
        <begin position="1"/>
        <end position="12"/>
    </location>
</feature>
<dbReference type="PROSITE" id="PS51679">
    <property type="entry name" value="SAM_MT_C5"/>
    <property type="match status" value="1"/>
</dbReference>
<dbReference type="NCBIfam" id="TIGR00675">
    <property type="entry name" value="dcm"/>
    <property type="match status" value="1"/>
</dbReference>
<comment type="catalytic activity">
    <reaction evidence="5 8">
        <text>a 2'-deoxycytidine in DNA + S-adenosyl-L-methionine = a 5-methyl-2'-deoxycytidine in DNA + S-adenosyl-L-homocysteine + H(+)</text>
        <dbReference type="Rhea" id="RHEA:13681"/>
        <dbReference type="Rhea" id="RHEA-COMP:11369"/>
        <dbReference type="Rhea" id="RHEA-COMP:11370"/>
        <dbReference type="ChEBI" id="CHEBI:15378"/>
        <dbReference type="ChEBI" id="CHEBI:57856"/>
        <dbReference type="ChEBI" id="CHEBI:59789"/>
        <dbReference type="ChEBI" id="CHEBI:85452"/>
        <dbReference type="ChEBI" id="CHEBI:85454"/>
        <dbReference type="EC" id="2.1.1.37"/>
    </reaction>
</comment>
<dbReference type="Gene3D" id="3.40.50.150">
    <property type="entry name" value="Vaccinia Virus protein VP39"/>
    <property type="match status" value="1"/>
</dbReference>
<evidence type="ECO:0000256" key="9">
    <source>
        <dbReference type="SAM" id="MobiDB-lite"/>
    </source>
</evidence>
<evidence type="ECO:0000256" key="1">
    <source>
        <dbReference type="ARBA" id="ARBA00022603"/>
    </source>
</evidence>
<keyword evidence="1 6" id="KW-0489">Methyltransferase</keyword>
<dbReference type="PROSITE" id="PS00094">
    <property type="entry name" value="C5_MTASE_1"/>
    <property type="match status" value="1"/>
</dbReference>